<accession>A0A378PQK3</accession>
<name>A0A378PQK3_MORBO</name>
<dbReference type="EMBL" id="UGPZ01000002">
    <property type="protein sequence ID" value="STY90805.1"/>
    <property type="molecule type" value="Genomic_DNA"/>
</dbReference>
<dbReference type="NCBIfam" id="TIGR03661">
    <property type="entry name" value="T1SS_VCA0849"/>
    <property type="match status" value="1"/>
</dbReference>
<dbReference type="PANTHER" id="PTHR38340:SF1">
    <property type="entry name" value="S-LAYER PROTEIN"/>
    <property type="match status" value="1"/>
</dbReference>
<evidence type="ECO:0000256" key="1">
    <source>
        <dbReference type="ARBA" id="ARBA00004613"/>
    </source>
</evidence>
<dbReference type="SUPFAM" id="SSF51120">
    <property type="entry name" value="beta-Roll"/>
    <property type="match status" value="1"/>
</dbReference>
<evidence type="ECO:0000256" key="3">
    <source>
        <dbReference type="ARBA" id="ARBA00022837"/>
    </source>
</evidence>
<evidence type="ECO:0000256" key="2">
    <source>
        <dbReference type="ARBA" id="ARBA00022525"/>
    </source>
</evidence>
<dbReference type="RefSeq" id="WP_181879507.1">
    <property type="nucleotide sequence ID" value="NZ_UGPZ01000002.1"/>
</dbReference>
<proteinExistence type="predicted"/>
<dbReference type="PRINTS" id="PR00313">
    <property type="entry name" value="CABNDNGRPT"/>
</dbReference>
<dbReference type="AlphaFoldDB" id="A0A378PQK3"/>
<dbReference type="Pfam" id="PF00353">
    <property type="entry name" value="HemolysinCabind"/>
    <property type="match status" value="1"/>
</dbReference>
<dbReference type="InterPro" id="IPR019960">
    <property type="entry name" value="T1SS_VCA0849"/>
</dbReference>
<protein>
    <submittedName>
        <fullName evidence="4">Poly(Beta-D-mannuronate) C5 epimerase 7</fullName>
        <ecNumber evidence="4">5.1.3.-</ecNumber>
    </submittedName>
</protein>
<comment type="subcellular location">
    <subcellularLocation>
        <location evidence="1">Secreted</location>
    </subcellularLocation>
</comment>
<dbReference type="InterPro" id="IPR011049">
    <property type="entry name" value="Serralysin-like_metalloprot_C"/>
</dbReference>
<dbReference type="InterPro" id="IPR001343">
    <property type="entry name" value="Hemolysn_Ca-bd"/>
</dbReference>
<keyword evidence="4" id="KW-0413">Isomerase</keyword>
<gene>
    <name evidence="4" type="primary">algE7_1</name>
    <name evidence="4" type="ORF">NCTC9426_00835</name>
</gene>
<dbReference type="GO" id="GO:0016853">
    <property type="term" value="F:isomerase activity"/>
    <property type="evidence" value="ECO:0007669"/>
    <property type="project" value="UniProtKB-KW"/>
</dbReference>
<reference evidence="4 5" key="1">
    <citation type="submission" date="2018-06" db="EMBL/GenBank/DDBJ databases">
        <authorList>
            <consortium name="Pathogen Informatics"/>
            <person name="Doyle S."/>
        </authorList>
    </citation>
    <scope>NUCLEOTIDE SEQUENCE [LARGE SCALE GENOMIC DNA]</scope>
    <source>
        <strain evidence="4 5">NCTC9426</strain>
    </source>
</reference>
<dbReference type="GO" id="GO:0005576">
    <property type="term" value="C:extracellular region"/>
    <property type="evidence" value="ECO:0007669"/>
    <property type="project" value="UniProtKB-SubCell"/>
</dbReference>
<organism evidence="4 5">
    <name type="scientific">Moraxella bovis</name>
    <dbReference type="NCBI Taxonomy" id="476"/>
    <lineage>
        <taxon>Bacteria</taxon>
        <taxon>Pseudomonadati</taxon>
        <taxon>Pseudomonadota</taxon>
        <taxon>Gammaproteobacteria</taxon>
        <taxon>Moraxellales</taxon>
        <taxon>Moraxellaceae</taxon>
        <taxon>Moraxella</taxon>
    </lineage>
</organism>
<dbReference type="PROSITE" id="PS00330">
    <property type="entry name" value="HEMOLYSIN_CALCIUM"/>
    <property type="match status" value="3"/>
</dbReference>
<dbReference type="EC" id="5.1.3.-" evidence="4"/>
<dbReference type="Proteomes" id="UP000254133">
    <property type="component" value="Unassembled WGS sequence"/>
</dbReference>
<dbReference type="Gene3D" id="2.150.10.10">
    <property type="entry name" value="Serralysin-like metalloprotease, C-terminal"/>
    <property type="match status" value="1"/>
</dbReference>
<keyword evidence="3" id="KW-0106">Calcium</keyword>
<evidence type="ECO:0000313" key="4">
    <source>
        <dbReference type="EMBL" id="STY90805.1"/>
    </source>
</evidence>
<dbReference type="InterPro" id="IPR050557">
    <property type="entry name" value="RTX_toxin/Mannuronan_C5-epim"/>
</dbReference>
<evidence type="ECO:0000313" key="5">
    <source>
        <dbReference type="Proteomes" id="UP000254133"/>
    </source>
</evidence>
<dbReference type="InterPro" id="IPR018511">
    <property type="entry name" value="Hemolysin-typ_Ca-bd_CS"/>
</dbReference>
<dbReference type="GO" id="GO:0005509">
    <property type="term" value="F:calcium ion binding"/>
    <property type="evidence" value="ECO:0007669"/>
    <property type="project" value="InterPro"/>
</dbReference>
<dbReference type="PANTHER" id="PTHR38340">
    <property type="entry name" value="S-LAYER PROTEIN"/>
    <property type="match status" value="1"/>
</dbReference>
<keyword evidence="2" id="KW-0964">Secreted</keyword>
<sequence>MLDLTGMAEFDKIKYKIGVIDSFMSTKTDNMFYANVKDFEKTTKIINDTYDRLIKSVYSGLYPQTVQNRYGDLIDIVVDVKDGNLLFGLDINRLVSDFKAKLDVGGQTAMSAFGDIMEYFAYLQVQTQPNIVGRDKLVNLIEHVVSSVPKHELDSWINGIDFKIDRELPIKMGDAQDNHLNGGAVFAGAGNDRLTGTKNSDLLFGQDGNDRLIGGNGDDILNGGAGDDYLQGGVGADTFVFSLDVDLALDVSQIGFDKIADFDLKQGDKIDLTGLFADKSIIDNFGDYIHFEKSGAKNITMMIDIDGKDDMFEKIAIADIYSTNIDGVLNQLNQGEGLIL</sequence>